<evidence type="ECO:0000313" key="9">
    <source>
        <dbReference type="EMBL" id="MBS4182016.1"/>
    </source>
</evidence>
<feature type="active site" description="Charge relay system" evidence="6">
    <location>
        <position position="245"/>
    </location>
</feature>
<dbReference type="InterPro" id="IPR027478">
    <property type="entry name" value="LdcA_N"/>
</dbReference>
<dbReference type="Gene3D" id="3.40.50.10740">
    <property type="entry name" value="Class I glutamine amidotransferase-like"/>
    <property type="match status" value="1"/>
</dbReference>
<dbReference type="Pfam" id="PF02016">
    <property type="entry name" value="Peptidase_S66"/>
    <property type="match status" value="1"/>
</dbReference>
<keyword evidence="2" id="KW-0121">Carboxypeptidase</keyword>
<dbReference type="SUPFAM" id="SSF52317">
    <property type="entry name" value="Class I glutamine amidotransferase-like"/>
    <property type="match status" value="1"/>
</dbReference>
<name>A0A942Y864_9BACI</name>
<evidence type="ECO:0000256" key="2">
    <source>
        <dbReference type="ARBA" id="ARBA00022645"/>
    </source>
</evidence>
<dbReference type="Gene3D" id="3.50.30.60">
    <property type="entry name" value="LD-carboxypeptidase A C-terminal domain-like"/>
    <property type="match status" value="1"/>
</dbReference>
<dbReference type="InterPro" id="IPR040921">
    <property type="entry name" value="Peptidase_S66C"/>
</dbReference>
<proteinExistence type="inferred from homology"/>
<evidence type="ECO:0000259" key="8">
    <source>
        <dbReference type="Pfam" id="PF17676"/>
    </source>
</evidence>
<gene>
    <name evidence="9" type="ORF">KHB02_11535</name>
</gene>
<accession>A0A942Y864</accession>
<dbReference type="GO" id="GO:0006508">
    <property type="term" value="P:proteolysis"/>
    <property type="evidence" value="ECO:0007669"/>
    <property type="project" value="UniProtKB-KW"/>
</dbReference>
<evidence type="ECO:0000256" key="6">
    <source>
        <dbReference type="PIRSR" id="PIRSR028757-1"/>
    </source>
</evidence>
<dbReference type="GO" id="GO:0004180">
    <property type="term" value="F:carboxypeptidase activity"/>
    <property type="evidence" value="ECO:0007669"/>
    <property type="project" value="UniProtKB-KW"/>
</dbReference>
<dbReference type="PANTHER" id="PTHR30237">
    <property type="entry name" value="MURAMOYLTETRAPEPTIDE CARBOXYPEPTIDASE"/>
    <property type="match status" value="1"/>
</dbReference>
<dbReference type="CDD" id="cd07062">
    <property type="entry name" value="Peptidase_S66_mccF_like"/>
    <property type="match status" value="1"/>
</dbReference>
<organism evidence="9">
    <name type="scientific">Neobacillus citreus</name>
    <dbReference type="NCBI Taxonomy" id="2833578"/>
    <lineage>
        <taxon>Bacteria</taxon>
        <taxon>Bacillati</taxon>
        <taxon>Bacillota</taxon>
        <taxon>Bacilli</taxon>
        <taxon>Bacillales</taxon>
        <taxon>Bacillaceae</taxon>
        <taxon>Neobacillus</taxon>
    </lineage>
</organism>
<evidence type="ECO:0000256" key="3">
    <source>
        <dbReference type="ARBA" id="ARBA00022670"/>
    </source>
</evidence>
<keyword evidence="3" id="KW-0645">Protease</keyword>
<comment type="caution">
    <text evidence="9">The sequence shown here is derived from an EMBL/GenBank/DDBJ whole genome shotgun (WGS) entry which is preliminary data.</text>
</comment>
<comment type="similarity">
    <text evidence="1">Belongs to the peptidase S66 family.</text>
</comment>
<dbReference type="InterPro" id="IPR029062">
    <property type="entry name" value="Class_I_gatase-like"/>
</dbReference>
<feature type="active site" description="Charge relay system" evidence="6">
    <location>
        <position position="311"/>
    </location>
</feature>
<dbReference type="SUPFAM" id="SSF141986">
    <property type="entry name" value="LD-carboxypeptidase A C-terminal domain-like"/>
    <property type="match status" value="1"/>
</dbReference>
<evidence type="ECO:0000256" key="5">
    <source>
        <dbReference type="ARBA" id="ARBA00022825"/>
    </source>
</evidence>
<keyword evidence="5" id="KW-0720">Serine protease</keyword>
<evidence type="ECO:0000256" key="1">
    <source>
        <dbReference type="ARBA" id="ARBA00010233"/>
    </source>
</evidence>
<dbReference type="AlphaFoldDB" id="A0A942Y864"/>
<dbReference type="Pfam" id="PF17676">
    <property type="entry name" value="Peptidase_S66C"/>
    <property type="match status" value="1"/>
</dbReference>
<dbReference type="InterPro" id="IPR040449">
    <property type="entry name" value="Peptidase_S66_N"/>
</dbReference>
<reference evidence="9" key="1">
    <citation type="submission" date="2021-05" db="EMBL/GenBank/DDBJ databases">
        <title>Novel Bacillus species.</title>
        <authorList>
            <person name="Liu G."/>
        </authorList>
    </citation>
    <scope>NUCLEOTIDE SEQUENCE</scope>
    <source>
        <strain evidence="9">FJAT-50051</strain>
    </source>
</reference>
<dbReference type="EMBL" id="JAGYPE010000002">
    <property type="protein sequence ID" value="MBS4182016.1"/>
    <property type="molecule type" value="Genomic_DNA"/>
</dbReference>
<evidence type="ECO:0000256" key="4">
    <source>
        <dbReference type="ARBA" id="ARBA00022801"/>
    </source>
</evidence>
<dbReference type="InterPro" id="IPR003507">
    <property type="entry name" value="S66_fam"/>
</dbReference>
<dbReference type="GO" id="GO:0008236">
    <property type="term" value="F:serine-type peptidase activity"/>
    <property type="evidence" value="ECO:0007669"/>
    <property type="project" value="UniProtKB-KW"/>
</dbReference>
<protein>
    <submittedName>
        <fullName evidence="9">LD-carboxypeptidase</fullName>
    </submittedName>
</protein>
<feature type="domain" description="LD-carboxypeptidase C-terminal" evidence="8">
    <location>
        <begin position="206"/>
        <end position="326"/>
    </location>
</feature>
<dbReference type="PIRSF" id="PIRSF028757">
    <property type="entry name" value="LD-carboxypeptidase"/>
    <property type="match status" value="1"/>
</dbReference>
<dbReference type="PANTHER" id="PTHR30237:SF2">
    <property type="entry name" value="MUREIN TETRAPEPTIDE CARBOXYPEPTIDASE"/>
    <property type="match status" value="1"/>
</dbReference>
<dbReference type="InterPro" id="IPR027461">
    <property type="entry name" value="Carboxypeptidase_A_C_sf"/>
</dbReference>
<sequence length="341" mass="36829">MASITYPTPLRAGGRIEVPAPSMGVLGHLHERLRAGVEALTERGFEVHVRPHARTAGLTPASAAARAEDLHAAFAAADVVLPPWGGELAIELLERIDWDALAEARPWFVGWSDISTLLLPLTTRTGLATLHGANLMDEPYELPTEFTRWTDVVTRPPGSTFAQHSAPRRRSRPFGAWADEPLDREHAYDAPTRWRSLDGTDDVTMRGRLIGGCLETVSLLAGTPYGDVPGFAREYAPEGTIVYVEAAESDAITVLRMITSLRLAGWFDDANGVLIGRTDGASVPGLDQEDAVRRALGDLDVPVLLDFDTGHQPPQLPLVNGALAEVRLRGADGSIVQHLVP</sequence>
<feature type="active site" description="Nucleophile" evidence="6">
    <location>
        <position position="112"/>
    </location>
</feature>
<keyword evidence="4" id="KW-0378">Hydrolase</keyword>
<evidence type="ECO:0000259" key="7">
    <source>
        <dbReference type="Pfam" id="PF02016"/>
    </source>
</evidence>
<feature type="domain" description="LD-carboxypeptidase N-terminal" evidence="7">
    <location>
        <begin position="16"/>
        <end position="132"/>
    </location>
</feature>